<keyword evidence="2" id="KW-0812">Transmembrane</keyword>
<dbReference type="PANTHER" id="PTHR33429">
    <property type="entry name" value="OS02G0708000 PROTEIN-RELATED"/>
    <property type="match status" value="1"/>
</dbReference>
<accession>A0AAN7H4M6</accession>
<feature type="compositionally biased region" description="Basic and acidic residues" evidence="1">
    <location>
        <begin position="108"/>
        <end position="118"/>
    </location>
</feature>
<feature type="transmembrane region" description="Helical" evidence="2">
    <location>
        <begin position="27"/>
        <end position="48"/>
    </location>
</feature>
<protein>
    <submittedName>
        <fullName evidence="3">Uncharacterized protein</fullName>
    </submittedName>
</protein>
<dbReference type="PANTHER" id="PTHR33429:SF24">
    <property type="entry name" value="EXPRESSED PROTEIN"/>
    <property type="match status" value="1"/>
</dbReference>
<evidence type="ECO:0000256" key="1">
    <source>
        <dbReference type="SAM" id="MobiDB-lite"/>
    </source>
</evidence>
<keyword evidence="2" id="KW-0472">Membrane</keyword>
<name>A0AAN7H4M6_9MYRT</name>
<dbReference type="AlphaFoldDB" id="A0AAN7H4M6"/>
<feature type="compositionally biased region" description="Pro residues" evidence="1">
    <location>
        <begin position="81"/>
        <end position="98"/>
    </location>
</feature>
<sequence length="211" mass="23024">MSTTPTTTEVTQQDYTAHSGHGSVGPVIAVLAVITILGVIAGMIGRLCSGKTIMGRGQYDFEGWMERKFSSCIDGHVGAPPRRPPPPSPPPPQPPQQQPPDNQEEVEQSGREQRASGEDACCHDSNAIIYPENTHWYIYVSRTCWLAGNGPWEIPPIMNQKPLDLEFTPTLHPAKFLQVIKKHPSIPSAPLDFLNQATGAVSEDLEITLPP</sequence>
<feature type="region of interest" description="Disordered" evidence="1">
    <location>
        <begin position="72"/>
        <end position="118"/>
    </location>
</feature>
<evidence type="ECO:0000256" key="2">
    <source>
        <dbReference type="SAM" id="Phobius"/>
    </source>
</evidence>
<evidence type="ECO:0000313" key="4">
    <source>
        <dbReference type="Proteomes" id="UP001345219"/>
    </source>
</evidence>
<proteinExistence type="predicted"/>
<keyword evidence="2" id="KW-1133">Transmembrane helix</keyword>
<reference evidence="3 4" key="1">
    <citation type="journal article" date="2023" name="Hortic Res">
        <title>Pangenome of water caltrop reveals structural variations and asymmetric subgenome divergence after allopolyploidization.</title>
        <authorList>
            <person name="Zhang X."/>
            <person name="Chen Y."/>
            <person name="Wang L."/>
            <person name="Yuan Y."/>
            <person name="Fang M."/>
            <person name="Shi L."/>
            <person name="Lu R."/>
            <person name="Comes H.P."/>
            <person name="Ma Y."/>
            <person name="Chen Y."/>
            <person name="Huang G."/>
            <person name="Zhou Y."/>
            <person name="Zheng Z."/>
            <person name="Qiu Y."/>
        </authorList>
    </citation>
    <scope>NUCLEOTIDE SEQUENCE [LARGE SCALE GENOMIC DNA]</scope>
    <source>
        <tissue evidence="3">Roots</tissue>
    </source>
</reference>
<feature type="compositionally biased region" description="Low complexity" evidence="1">
    <location>
        <begin position="1"/>
        <end position="16"/>
    </location>
</feature>
<comment type="caution">
    <text evidence="3">The sequence shown here is derived from an EMBL/GenBank/DDBJ whole genome shotgun (WGS) entry which is preliminary data.</text>
</comment>
<evidence type="ECO:0000313" key="3">
    <source>
        <dbReference type="EMBL" id="KAK4749967.1"/>
    </source>
</evidence>
<dbReference type="Proteomes" id="UP001345219">
    <property type="component" value="Chromosome 21"/>
</dbReference>
<feature type="region of interest" description="Disordered" evidence="1">
    <location>
        <begin position="1"/>
        <end position="22"/>
    </location>
</feature>
<organism evidence="3 4">
    <name type="scientific">Trapa incisa</name>
    <dbReference type="NCBI Taxonomy" id="236973"/>
    <lineage>
        <taxon>Eukaryota</taxon>
        <taxon>Viridiplantae</taxon>
        <taxon>Streptophyta</taxon>
        <taxon>Embryophyta</taxon>
        <taxon>Tracheophyta</taxon>
        <taxon>Spermatophyta</taxon>
        <taxon>Magnoliopsida</taxon>
        <taxon>eudicotyledons</taxon>
        <taxon>Gunneridae</taxon>
        <taxon>Pentapetalae</taxon>
        <taxon>rosids</taxon>
        <taxon>malvids</taxon>
        <taxon>Myrtales</taxon>
        <taxon>Lythraceae</taxon>
        <taxon>Trapa</taxon>
    </lineage>
</organism>
<gene>
    <name evidence="3" type="ORF">SAY87_027416</name>
</gene>
<dbReference type="EMBL" id="JAXIOK010000018">
    <property type="protein sequence ID" value="KAK4749967.1"/>
    <property type="molecule type" value="Genomic_DNA"/>
</dbReference>
<keyword evidence="4" id="KW-1185">Reference proteome</keyword>